<dbReference type="EMBL" id="JACKXD010000005">
    <property type="protein sequence ID" value="MBB6647310.1"/>
    <property type="molecule type" value="Genomic_DNA"/>
</dbReference>
<keyword evidence="2" id="KW-1185">Reference proteome</keyword>
<gene>
    <name evidence="1" type="ORF">H5V44_13635</name>
</gene>
<evidence type="ECO:0000313" key="1">
    <source>
        <dbReference type="EMBL" id="MBB6647310.1"/>
    </source>
</evidence>
<comment type="caution">
    <text evidence="1">The sequence shown here is derived from an EMBL/GenBank/DDBJ whole genome shotgun (WGS) entry which is preliminary data.</text>
</comment>
<proteinExistence type="predicted"/>
<dbReference type="RefSeq" id="WP_185193689.1">
    <property type="nucleotide sequence ID" value="NZ_JACKXD010000005.1"/>
</dbReference>
<evidence type="ECO:0000313" key="2">
    <source>
        <dbReference type="Proteomes" id="UP000546257"/>
    </source>
</evidence>
<reference evidence="1 2" key="1">
    <citation type="submission" date="2020-08" db="EMBL/GenBank/DDBJ databases">
        <authorList>
            <person name="Seo M.-J."/>
        </authorList>
    </citation>
    <scope>NUCLEOTIDE SEQUENCE [LARGE SCALE GENOMIC DNA]</scope>
    <source>
        <strain evidence="1 2">MBLA0160</strain>
    </source>
</reference>
<organism evidence="1 2">
    <name type="scientific">Halobellus ruber</name>
    <dbReference type="NCBI Taxonomy" id="2761102"/>
    <lineage>
        <taxon>Archaea</taxon>
        <taxon>Methanobacteriati</taxon>
        <taxon>Methanobacteriota</taxon>
        <taxon>Stenosarchaea group</taxon>
        <taxon>Halobacteria</taxon>
        <taxon>Halobacteriales</taxon>
        <taxon>Haloferacaceae</taxon>
        <taxon>Halobellus</taxon>
    </lineage>
</organism>
<dbReference type="AlphaFoldDB" id="A0A7J9SK26"/>
<sequence>MSRARTQLSEQVTYEEIDGIGVWSVEDMPAALESGELEPGEEHFRETASDPSMTAVVVEVGNAGSLPREALAHVNEEWTELAEETGIDATAYVADGLSRLAISNKNEAEGMETKGFESRDRALEWAREF</sequence>
<name>A0A7J9SK26_9EURY</name>
<protein>
    <submittedName>
        <fullName evidence="1">Uncharacterized protein</fullName>
    </submittedName>
</protein>
<accession>A0A7J9SK26</accession>
<dbReference type="Proteomes" id="UP000546257">
    <property type="component" value="Unassembled WGS sequence"/>
</dbReference>